<keyword evidence="2" id="KW-1185">Reference proteome</keyword>
<organism evidence="1 2">
    <name type="scientific">Aetokthonos hydrillicola Thurmond2011</name>
    <dbReference type="NCBI Taxonomy" id="2712845"/>
    <lineage>
        <taxon>Bacteria</taxon>
        <taxon>Bacillati</taxon>
        <taxon>Cyanobacteriota</taxon>
        <taxon>Cyanophyceae</taxon>
        <taxon>Nostocales</taxon>
        <taxon>Hapalosiphonaceae</taxon>
        <taxon>Aetokthonos</taxon>
    </lineage>
</organism>
<proteinExistence type="predicted"/>
<evidence type="ECO:0000313" key="2">
    <source>
        <dbReference type="Proteomes" id="UP000667802"/>
    </source>
</evidence>
<dbReference type="RefSeq" id="WP_208341724.1">
    <property type="nucleotide sequence ID" value="NZ_CAWQFN010000023.1"/>
</dbReference>
<protein>
    <submittedName>
        <fullName evidence="1">Uncharacterized protein</fullName>
    </submittedName>
</protein>
<evidence type="ECO:0000313" key="1">
    <source>
        <dbReference type="EMBL" id="MDR9900615.1"/>
    </source>
</evidence>
<comment type="caution">
    <text evidence="1">The sequence shown here is derived from an EMBL/GenBank/DDBJ whole genome shotgun (WGS) entry which is preliminary data.</text>
</comment>
<sequence length="105" mass="12158">MKSTRHEKKLQEFSISFQYRNRDKPRPGDFTHEHEVTISNGIFYPIPRIGEHVFLPSDNLGNVQEICGVVENITYRFMKLGDNYCCLINIVVTDSEIDPGKLVKE</sequence>
<name>A0AAP5IIJ6_9CYAN</name>
<dbReference type="EMBL" id="JAALHA020000037">
    <property type="protein sequence ID" value="MDR9900615.1"/>
    <property type="molecule type" value="Genomic_DNA"/>
</dbReference>
<reference evidence="2" key="1">
    <citation type="journal article" date="2021" name="Science">
        <title>Hunting the eagle killer: A cyanobacterial neurotoxin causes vacuolar myelinopathy.</title>
        <authorList>
            <person name="Breinlinger S."/>
            <person name="Phillips T.J."/>
            <person name="Haram B.N."/>
            <person name="Mares J."/>
            <person name="Martinez Yerena J.A."/>
            <person name="Hrouzek P."/>
            <person name="Sobotka R."/>
            <person name="Henderson W.M."/>
            <person name="Schmieder P."/>
            <person name="Williams S.M."/>
            <person name="Lauderdale J.D."/>
            <person name="Wilde H.D."/>
            <person name="Gerrin W."/>
            <person name="Kust A."/>
            <person name="Washington J.W."/>
            <person name="Wagner C."/>
            <person name="Geier B."/>
            <person name="Liebeke M."/>
            <person name="Enke H."/>
            <person name="Niedermeyer T.H.J."/>
            <person name="Wilde S.B."/>
        </authorList>
    </citation>
    <scope>NUCLEOTIDE SEQUENCE [LARGE SCALE GENOMIC DNA]</scope>
    <source>
        <strain evidence="2">Thurmond2011</strain>
    </source>
</reference>
<gene>
    <name evidence="1" type="ORF">G7B40_039690</name>
</gene>
<accession>A0AAP5IIJ6</accession>
<dbReference type="AlphaFoldDB" id="A0AAP5IIJ6"/>
<dbReference type="Proteomes" id="UP000667802">
    <property type="component" value="Unassembled WGS sequence"/>
</dbReference>